<dbReference type="HOGENOM" id="CLU_1875873_0_0_1"/>
<dbReference type="VEuPathDB" id="FungiDB:MELLADRAFT_102352"/>
<evidence type="ECO:0000313" key="1">
    <source>
        <dbReference type="EMBL" id="EGG11410.1"/>
    </source>
</evidence>
<accession>F4R804</accession>
<gene>
    <name evidence="1" type="ORF">MELLADRAFT_102352</name>
</gene>
<name>F4R804_MELLP</name>
<dbReference type="InParanoid" id="F4R804"/>
<organism evidence="2">
    <name type="scientific">Melampsora larici-populina (strain 98AG31 / pathotype 3-4-7)</name>
    <name type="common">Poplar leaf rust fungus</name>
    <dbReference type="NCBI Taxonomy" id="747676"/>
    <lineage>
        <taxon>Eukaryota</taxon>
        <taxon>Fungi</taxon>
        <taxon>Dikarya</taxon>
        <taxon>Basidiomycota</taxon>
        <taxon>Pucciniomycotina</taxon>
        <taxon>Pucciniomycetes</taxon>
        <taxon>Pucciniales</taxon>
        <taxon>Melampsoraceae</taxon>
        <taxon>Melampsora</taxon>
    </lineage>
</organism>
<dbReference type="AlphaFoldDB" id="F4R804"/>
<sequence>MNIHAAKLLTGFHNFVAGHPGVPVPLAQLIENLRTAIKLPIIVGLIDIVSKNAIASPLPKDMWAIETAQNKNPKKYSQDVVGYFQYIEEHIDQWLEKWGYGKYGSKSHARGDEADFDDGVSDMICLTQVSCSLVHC</sequence>
<dbReference type="Proteomes" id="UP000001072">
    <property type="component" value="Unassembled WGS sequence"/>
</dbReference>
<dbReference type="EMBL" id="GL883092">
    <property type="protein sequence ID" value="EGG11410.1"/>
    <property type="molecule type" value="Genomic_DNA"/>
</dbReference>
<dbReference type="GeneID" id="18921647"/>
<dbReference type="RefSeq" id="XP_007405045.1">
    <property type="nucleotide sequence ID" value="XM_007404983.1"/>
</dbReference>
<dbReference type="KEGG" id="mlr:MELLADRAFT_102352"/>
<reference evidence="2" key="1">
    <citation type="journal article" date="2011" name="Proc. Natl. Acad. Sci. U.S.A.">
        <title>Obligate biotrophy features unraveled by the genomic analysis of rust fungi.</title>
        <authorList>
            <person name="Duplessis S."/>
            <person name="Cuomo C.A."/>
            <person name="Lin Y.-C."/>
            <person name="Aerts A."/>
            <person name="Tisserant E."/>
            <person name="Veneault-Fourrey C."/>
            <person name="Joly D.L."/>
            <person name="Hacquard S."/>
            <person name="Amselem J."/>
            <person name="Cantarel B.L."/>
            <person name="Chiu R."/>
            <person name="Coutinho P.M."/>
            <person name="Feau N."/>
            <person name="Field M."/>
            <person name="Frey P."/>
            <person name="Gelhaye E."/>
            <person name="Goldberg J."/>
            <person name="Grabherr M.G."/>
            <person name="Kodira C.D."/>
            <person name="Kohler A."/>
            <person name="Kuees U."/>
            <person name="Lindquist E.A."/>
            <person name="Lucas S.M."/>
            <person name="Mago R."/>
            <person name="Mauceli E."/>
            <person name="Morin E."/>
            <person name="Murat C."/>
            <person name="Pangilinan J.L."/>
            <person name="Park R."/>
            <person name="Pearson M."/>
            <person name="Quesneville H."/>
            <person name="Rouhier N."/>
            <person name="Sakthikumar S."/>
            <person name="Salamov A.A."/>
            <person name="Schmutz J."/>
            <person name="Selles B."/>
            <person name="Shapiro H."/>
            <person name="Tanguay P."/>
            <person name="Tuskan G.A."/>
            <person name="Henrissat B."/>
            <person name="Van de Peer Y."/>
            <person name="Rouze P."/>
            <person name="Ellis J.G."/>
            <person name="Dodds P.N."/>
            <person name="Schein J.E."/>
            <person name="Zhong S."/>
            <person name="Hamelin R.C."/>
            <person name="Grigoriev I.V."/>
            <person name="Szabo L.J."/>
            <person name="Martin F."/>
        </authorList>
    </citation>
    <scope>NUCLEOTIDE SEQUENCE [LARGE SCALE GENOMIC DNA]</scope>
    <source>
        <strain evidence="2">98AG31 / pathotype 3-4-7</strain>
    </source>
</reference>
<evidence type="ECO:0000313" key="2">
    <source>
        <dbReference type="Proteomes" id="UP000001072"/>
    </source>
</evidence>
<keyword evidence="2" id="KW-1185">Reference proteome</keyword>
<protein>
    <submittedName>
        <fullName evidence="1">Uncharacterized protein</fullName>
    </submittedName>
</protein>
<proteinExistence type="predicted"/>